<accession>A0A4Q1D1S6</accession>
<dbReference type="Proteomes" id="UP000290545">
    <property type="component" value="Unassembled WGS sequence"/>
</dbReference>
<dbReference type="Gene3D" id="3.40.50.2000">
    <property type="entry name" value="Glycogen Phosphorylase B"/>
    <property type="match status" value="1"/>
</dbReference>
<comment type="caution">
    <text evidence="2">The sequence shown here is derived from an EMBL/GenBank/DDBJ whole genome shotgun (WGS) entry which is preliminary data.</text>
</comment>
<gene>
    <name evidence="2" type="ORF">ESB13_18670</name>
</gene>
<dbReference type="Gene3D" id="3.40.50.11010">
    <property type="match status" value="1"/>
</dbReference>
<proteinExistence type="predicted"/>
<feature type="domain" description="Spore protein YkvP/CgeB glycosyl transferase-like" evidence="1">
    <location>
        <begin position="246"/>
        <end position="390"/>
    </location>
</feature>
<protein>
    <submittedName>
        <fullName evidence="2">Glycosyltransferase</fullName>
    </submittedName>
</protein>
<reference evidence="2 3" key="1">
    <citation type="submission" date="2019-01" db="EMBL/GenBank/DDBJ databases">
        <title>Filimonas sp. strain TTM-71.</title>
        <authorList>
            <person name="Chen W.-M."/>
        </authorList>
    </citation>
    <scope>NUCLEOTIDE SEQUENCE [LARGE SCALE GENOMIC DNA]</scope>
    <source>
        <strain evidence="2 3">TTM-71</strain>
    </source>
</reference>
<evidence type="ECO:0000259" key="1">
    <source>
        <dbReference type="Pfam" id="PF13524"/>
    </source>
</evidence>
<evidence type="ECO:0000313" key="3">
    <source>
        <dbReference type="Proteomes" id="UP000290545"/>
    </source>
</evidence>
<dbReference type="EMBL" id="SDHZ01000003">
    <property type="protein sequence ID" value="RXK81816.1"/>
    <property type="molecule type" value="Genomic_DNA"/>
</dbReference>
<dbReference type="Pfam" id="PF13524">
    <property type="entry name" value="Glyco_trans_1_2"/>
    <property type="match status" value="1"/>
</dbReference>
<dbReference type="RefSeq" id="WP_129005213.1">
    <property type="nucleotide sequence ID" value="NZ_SDHZ01000003.1"/>
</dbReference>
<organism evidence="2 3">
    <name type="scientific">Filimonas effusa</name>
    <dbReference type="NCBI Taxonomy" id="2508721"/>
    <lineage>
        <taxon>Bacteria</taxon>
        <taxon>Pseudomonadati</taxon>
        <taxon>Bacteroidota</taxon>
        <taxon>Chitinophagia</taxon>
        <taxon>Chitinophagales</taxon>
        <taxon>Chitinophagaceae</taxon>
        <taxon>Filimonas</taxon>
    </lineage>
</organism>
<name>A0A4Q1D1S6_9BACT</name>
<dbReference type="InterPro" id="IPR055259">
    <property type="entry name" value="YkvP/CgeB_Glyco_trans-like"/>
</dbReference>
<keyword evidence="3" id="KW-1185">Reference proteome</keyword>
<keyword evidence="2" id="KW-0808">Transferase</keyword>
<sequence length="405" mass="46018">MSLENKTILLLGTAKFDGPFESTSFTLAKHLARKNTVFYIDYPFTWKDYIKRPHKGEFERRKPHFRLSSDGLISTEIPGLKVLISLPLASINFVPEGKLYRTLLKWNERILLYRIKKLIKKQGLKDYIYINSFNFHYPDLADSLSPALQVYQCVDPLIIGYDKKHGVVSEAQLVKKSDLVICTARQLYEEKRLQNKHTYFVPNAADIAHSSKVLDDALPVHESVVGLSKPVIGYFGTIERRMDFDLLKQVITSNPGKSFVFVGPPSPEVVPDWFYNQPNLYMRGRMPYHAMPSIVKGFDVAIIPFKKDAVSRTIFPLKLFEYLGSGKPVVITDFNPDLKDFTDGTVPFCENAAAFSAALDDALTNDTAERKAARIAVAGNNTWEKRVNEISDIISLHLQHSELRK</sequence>
<dbReference type="SUPFAM" id="SSF53756">
    <property type="entry name" value="UDP-Glycosyltransferase/glycogen phosphorylase"/>
    <property type="match status" value="1"/>
</dbReference>
<evidence type="ECO:0000313" key="2">
    <source>
        <dbReference type="EMBL" id="RXK81816.1"/>
    </source>
</evidence>
<dbReference type="AlphaFoldDB" id="A0A4Q1D1S6"/>
<dbReference type="GO" id="GO:0016740">
    <property type="term" value="F:transferase activity"/>
    <property type="evidence" value="ECO:0007669"/>
    <property type="project" value="UniProtKB-KW"/>
</dbReference>
<dbReference type="OrthoDB" id="9816564at2"/>